<dbReference type="EMBL" id="KZ678557">
    <property type="protein sequence ID" value="PSR79722.1"/>
    <property type="molecule type" value="Genomic_DNA"/>
</dbReference>
<gene>
    <name evidence="2" type="ORF">BD289DRAFT_88293</name>
</gene>
<feature type="signal peptide" evidence="1">
    <location>
        <begin position="1"/>
        <end position="21"/>
    </location>
</feature>
<evidence type="ECO:0000256" key="1">
    <source>
        <dbReference type="SAM" id="SignalP"/>
    </source>
</evidence>
<dbReference type="OrthoDB" id="10516893at2759"/>
<keyword evidence="3" id="KW-1185">Reference proteome</keyword>
<keyword evidence="1" id="KW-0732">Signal</keyword>
<evidence type="ECO:0000313" key="3">
    <source>
        <dbReference type="Proteomes" id="UP000241462"/>
    </source>
</evidence>
<name>A0A2T2ZYN3_9PEZI</name>
<accession>A0A2T2ZYN3</accession>
<feature type="chain" id="PRO_5015430433" evidence="1">
    <location>
        <begin position="22"/>
        <end position="216"/>
    </location>
</feature>
<organism evidence="2 3">
    <name type="scientific">Coniella lustricola</name>
    <dbReference type="NCBI Taxonomy" id="2025994"/>
    <lineage>
        <taxon>Eukaryota</taxon>
        <taxon>Fungi</taxon>
        <taxon>Dikarya</taxon>
        <taxon>Ascomycota</taxon>
        <taxon>Pezizomycotina</taxon>
        <taxon>Sordariomycetes</taxon>
        <taxon>Sordariomycetidae</taxon>
        <taxon>Diaporthales</taxon>
        <taxon>Schizoparmaceae</taxon>
        <taxon>Coniella</taxon>
    </lineage>
</organism>
<dbReference type="AlphaFoldDB" id="A0A2T2ZYN3"/>
<evidence type="ECO:0000313" key="2">
    <source>
        <dbReference type="EMBL" id="PSR79722.1"/>
    </source>
</evidence>
<protein>
    <submittedName>
        <fullName evidence="2">Uncharacterized protein</fullName>
    </submittedName>
</protein>
<dbReference type="Proteomes" id="UP000241462">
    <property type="component" value="Unassembled WGS sequence"/>
</dbReference>
<dbReference type="InParanoid" id="A0A2T2ZYN3"/>
<sequence>MKSIFLLACSLSAAFASPVLSEPHQLALRDTAASLDALLATVKTHTGNINQTLASLSTATNATAANSTTNGNVQTEFKAIADALNSSSTSIAASTATTTPTTTRKRSVPLFGRTTDCDATCQENVYSDFDSLSAELSYTMEACINKNAVGKFYITSSTSVLLTVVLALADLTNTCETVTGGIAGLVVQNLEAAMGLEVGGILATLITAPAGIVTSK</sequence>
<reference evidence="2 3" key="1">
    <citation type="journal article" date="2018" name="Mycol. Prog.">
        <title>Coniella lustricola, a new species from submerged detritus.</title>
        <authorList>
            <person name="Raudabaugh D.B."/>
            <person name="Iturriaga T."/>
            <person name="Carver A."/>
            <person name="Mondo S."/>
            <person name="Pangilinan J."/>
            <person name="Lipzen A."/>
            <person name="He G."/>
            <person name="Amirebrahimi M."/>
            <person name="Grigoriev I.V."/>
            <person name="Miller A.N."/>
        </authorList>
    </citation>
    <scope>NUCLEOTIDE SEQUENCE [LARGE SCALE GENOMIC DNA]</scope>
    <source>
        <strain evidence="2 3">B22-T-1</strain>
    </source>
</reference>
<proteinExistence type="predicted"/>